<reference evidence="1 2" key="1">
    <citation type="journal article" date="2015" name="Nature">
        <title>rRNA introns, odd ribosomes, and small enigmatic genomes across a large radiation of phyla.</title>
        <authorList>
            <person name="Brown C.T."/>
            <person name="Hug L.A."/>
            <person name="Thomas B.C."/>
            <person name="Sharon I."/>
            <person name="Castelle C.J."/>
            <person name="Singh A."/>
            <person name="Wilkins M.J."/>
            <person name="Williams K.H."/>
            <person name="Banfield J.F."/>
        </authorList>
    </citation>
    <scope>NUCLEOTIDE SEQUENCE [LARGE SCALE GENOMIC DNA]</scope>
</reference>
<dbReference type="Proteomes" id="UP000034140">
    <property type="component" value="Unassembled WGS sequence"/>
</dbReference>
<evidence type="ECO:0000313" key="1">
    <source>
        <dbReference type="EMBL" id="KKP90085.1"/>
    </source>
</evidence>
<proteinExistence type="predicted"/>
<name>A0A0G0FS24_9BACT</name>
<gene>
    <name evidence="1" type="ORF">UR96_C0047G0015</name>
</gene>
<accession>A0A0G0FS24</accession>
<dbReference type="AlphaFoldDB" id="A0A0G0FS24"/>
<evidence type="ECO:0000313" key="2">
    <source>
        <dbReference type="Proteomes" id="UP000034140"/>
    </source>
</evidence>
<comment type="caution">
    <text evidence="1">The sequence shown here is derived from an EMBL/GenBank/DDBJ whole genome shotgun (WGS) entry which is preliminary data.</text>
</comment>
<organism evidence="1 2">
    <name type="scientific">candidate division WS6 bacterium GW2011_GWC1_36_11</name>
    <dbReference type="NCBI Taxonomy" id="1619090"/>
    <lineage>
        <taxon>Bacteria</taxon>
        <taxon>Candidatus Dojkabacteria</taxon>
    </lineage>
</organism>
<protein>
    <submittedName>
        <fullName evidence="1">Uncharacterized protein</fullName>
    </submittedName>
</protein>
<sequence>MLYAMEPKILEEDHIWVVLEIPCSTDEKHMCNFFTEFSKSLCEEYPETGCGEKRG</sequence>
<dbReference type="EMBL" id="LBRE01000047">
    <property type="protein sequence ID" value="KKP90085.1"/>
    <property type="molecule type" value="Genomic_DNA"/>
</dbReference>